<evidence type="ECO:0008006" key="5">
    <source>
        <dbReference type="Google" id="ProtNLM"/>
    </source>
</evidence>
<evidence type="ECO:0000256" key="1">
    <source>
        <dbReference type="ARBA" id="ARBA00022737"/>
    </source>
</evidence>
<evidence type="ECO:0000256" key="2">
    <source>
        <dbReference type="SAM" id="MobiDB-lite"/>
    </source>
</evidence>
<organism evidence="3 4">
    <name type="scientific">Kwoniella newhampshirensis</name>
    <dbReference type="NCBI Taxonomy" id="1651941"/>
    <lineage>
        <taxon>Eukaryota</taxon>
        <taxon>Fungi</taxon>
        <taxon>Dikarya</taxon>
        <taxon>Basidiomycota</taxon>
        <taxon>Agaricomycotina</taxon>
        <taxon>Tremellomycetes</taxon>
        <taxon>Tremellales</taxon>
        <taxon>Cryptococcaceae</taxon>
        <taxon>Kwoniella</taxon>
    </lineage>
</organism>
<gene>
    <name evidence="3" type="ORF">IAR55_004392</name>
</gene>
<name>A0AAW0YJH4_9TREE</name>
<sequence>MLKSSFARKVSRLRSTRSLSLSRSIQAYHTALPHINTSPPPPDTDGPPRSFPLYRPGPPAPPFIPLTQETLASLPSEQSVSRQFKNRVTKKAIESLPPLEEDDLRTFYKELVKTGIKYPQQGRLALEDPSNTQNTRRIPMSKDERESILKGVEIRLGGPGLHEDHDESGSGSQIGSGELTLAVVRRATKHAPTHYRVFALLASMVVGPETGPSETSKGKGRAADPLTMGGGADVPLGLVSRREWDAIFEEFIEKGDARGAESLLDVMNLHGTAFQPERITDIMKVDALAGRMGEVARLSVELGRSGLPVQPIHQDLLITSLLRQNPSNPQTAISQLITAETAGQPFPQSSYHVVISHLTQPSPTSHPNAHTRALAWDLFTHMRLAAHSTPSRELYTAMIRVCGDARQPQPERARDLWIEMTESEKIEPTRDEYAATIRALGSTKKDYLEAFDLLRQMLAKHHDATFVPFAEEDGDQVPRTSEYLPTLDTFIALLEGTKRAGDLNRARWVLTEVVKLARSGQMWDTNEWNKGADEELLAGVFMTYASWKPTVGRESLKVKKEEESSEMIASEGSEVEGWPADRKGENWLDVDVIEELVEPVESQAVDSSAPEPIASAVPITPQSGADAIREATALFQRILHDNQASAQGSTDTFLPFRDVRLTPRLINSYFSVHLAHASSLVTARKEYDWVWASVSELAKAVKPNGWTYLQMLEKCSAGNRGGVEWSDRPVAFEWGCQLWSEYTSWSQVVKKQIETIPDESVRQRRRWIAGLGDRQVERIWASIIRLHALSGSSSTSLSLLEQFHTQYPPSDILETYSPLPEVGLKIKMSTPGTTPEAQVPPYLLFDDVRALHQRLVKVEDVDGIGRLKWIVSGYKAALGKRRKWRMKGVGQGRERRKVIESSTSTSTSTNTSRRSEVDNEGYILGEVE</sequence>
<dbReference type="EMBL" id="JBCAWK010000008">
    <property type="protein sequence ID" value="KAK8850474.1"/>
    <property type="molecule type" value="Genomic_DNA"/>
</dbReference>
<dbReference type="InterPro" id="IPR011990">
    <property type="entry name" value="TPR-like_helical_dom_sf"/>
</dbReference>
<evidence type="ECO:0000313" key="3">
    <source>
        <dbReference type="EMBL" id="KAK8850474.1"/>
    </source>
</evidence>
<dbReference type="Proteomes" id="UP001388673">
    <property type="component" value="Unassembled WGS sequence"/>
</dbReference>
<feature type="region of interest" description="Disordered" evidence="2">
    <location>
        <begin position="889"/>
        <end position="928"/>
    </location>
</feature>
<protein>
    <recommendedName>
        <fullName evidence="5">Pentatricopeptide repeat domain-containing protein</fullName>
    </recommendedName>
</protein>
<feature type="region of interest" description="Disordered" evidence="2">
    <location>
        <begin position="156"/>
        <end position="175"/>
    </location>
</feature>
<dbReference type="KEGG" id="kne:92181650"/>
<dbReference type="AlphaFoldDB" id="A0AAW0YJH4"/>
<feature type="region of interest" description="Disordered" evidence="2">
    <location>
        <begin position="31"/>
        <end position="51"/>
    </location>
</feature>
<reference evidence="3 4" key="1">
    <citation type="journal article" date="2024" name="bioRxiv">
        <title>Comparative genomics of Cryptococcus and Kwoniella reveals pathogenesis evolution and contrasting karyotype dynamics via intercentromeric recombination or chromosome fusion.</title>
        <authorList>
            <person name="Coelho M.A."/>
            <person name="David-Palma M."/>
            <person name="Shea T."/>
            <person name="Bowers K."/>
            <person name="McGinley-Smith S."/>
            <person name="Mohammad A.W."/>
            <person name="Gnirke A."/>
            <person name="Yurkov A.M."/>
            <person name="Nowrousian M."/>
            <person name="Sun S."/>
            <person name="Cuomo C.A."/>
            <person name="Heitman J."/>
        </authorList>
    </citation>
    <scope>NUCLEOTIDE SEQUENCE [LARGE SCALE GENOMIC DNA]</scope>
    <source>
        <strain evidence="3 4">CBS 13917</strain>
    </source>
</reference>
<dbReference type="PANTHER" id="PTHR47447">
    <property type="entry name" value="OS03G0856100 PROTEIN"/>
    <property type="match status" value="1"/>
</dbReference>
<keyword evidence="1" id="KW-0677">Repeat</keyword>
<evidence type="ECO:0000313" key="4">
    <source>
        <dbReference type="Proteomes" id="UP001388673"/>
    </source>
</evidence>
<dbReference type="GeneID" id="92181650"/>
<dbReference type="RefSeq" id="XP_066801905.1">
    <property type="nucleotide sequence ID" value="XM_066947491.1"/>
</dbReference>
<keyword evidence="4" id="KW-1185">Reference proteome</keyword>
<accession>A0AAW0YJH4</accession>
<proteinExistence type="predicted"/>
<comment type="caution">
    <text evidence="3">The sequence shown here is derived from an EMBL/GenBank/DDBJ whole genome shotgun (WGS) entry which is preliminary data.</text>
</comment>
<feature type="compositionally biased region" description="Low complexity" evidence="2">
    <location>
        <begin position="901"/>
        <end position="912"/>
    </location>
</feature>
<dbReference type="Gene3D" id="1.25.40.10">
    <property type="entry name" value="Tetratricopeptide repeat domain"/>
    <property type="match status" value="1"/>
</dbReference>
<dbReference type="PANTHER" id="PTHR47447:SF17">
    <property type="entry name" value="OS12G0638900 PROTEIN"/>
    <property type="match status" value="1"/>
</dbReference>